<keyword evidence="2" id="KW-0472">Membrane</keyword>
<feature type="transmembrane region" description="Helical" evidence="2">
    <location>
        <begin position="345"/>
        <end position="378"/>
    </location>
</feature>
<keyword evidence="2" id="KW-0812">Transmembrane</keyword>
<evidence type="ECO:0000313" key="3">
    <source>
        <dbReference type="EMBL" id="MFK7004602.1"/>
    </source>
</evidence>
<comment type="caution">
    <text evidence="3">The sequence shown here is derived from an EMBL/GenBank/DDBJ whole genome shotgun (WGS) entry which is preliminary data.</text>
</comment>
<evidence type="ECO:0000256" key="1">
    <source>
        <dbReference type="SAM" id="MobiDB-lite"/>
    </source>
</evidence>
<feature type="transmembrane region" description="Helical" evidence="2">
    <location>
        <begin position="313"/>
        <end position="339"/>
    </location>
</feature>
<dbReference type="Proteomes" id="UP001621713">
    <property type="component" value="Unassembled WGS sequence"/>
</dbReference>
<evidence type="ECO:0008006" key="5">
    <source>
        <dbReference type="Google" id="ProtNLM"/>
    </source>
</evidence>
<feature type="compositionally biased region" description="Basic and acidic residues" evidence="1">
    <location>
        <begin position="537"/>
        <end position="548"/>
    </location>
</feature>
<dbReference type="EMBL" id="JAZHOJ010000031">
    <property type="protein sequence ID" value="MFK7004602.1"/>
    <property type="molecule type" value="Genomic_DNA"/>
</dbReference>
<gene>
    <name evidence="3" type="ORF">V3467_12175</name>
</gene>
<feature type="transmembrane region" description="Helical" evidence="2">
    <location>
        <begin position="281"/>
        <end position="301"/>
    </location>
</feature>
<protein>
    <recommendedName>
        <fullName evidence="5">Tape measure domain-containing protein</fullName>
    </recommendedName>
</protein>
<organism evidence="3 4">
    <name type="scientific">Flavobacterium covae</name>
    <dbReference type="NCBI Taxonomy" id="2906076"/>
    <lineage>
        <taxon>Bacteria</taxon>
        <taxon>Pseudomonadati</taxon>
        <taxon>Bacteroidota</taxon>
        <taxon>Flavobacteriia</taxon>
        <taxon>Flavobacteriales</taxon>
        <taxon>Flavobacteriaceae</taxon>
        <taxon>Flavobacterium</taxon>
    </lineage>
</organism>
<keyword evidence="4" id="KW-1185">Reference proteome</keyword>
<reference evidence="3 4" key="1">
    <citation type="submission" date="2024-02" db="EMBL/GenBank/DDBJ databases">
        <title>Comparative Genomic Analysis of Flavobacterium Species Causing Columnaris Disease of Freshwater Fish in Thailand: Insights into Virulence and Resistance Mechanisms.</title>
        <authorList>
            <person name="Nguyen D."/>
            <person name="Chokmangmeepisarn P."/>
            <person name="Khianchaikhan K."/>
            <person name="Morishita M."/>
            <person name="Bunnoy A."/>
            <person name="Rodkhum C."/>
        </authorList>
    </citation>
    <scope>NUCLEOTIDE SEQUENCE [LARGE SCALE GENOMIC DNA]</scope>
    <source>
        <strain evidence="3 4">PCBSB2203</strain>
    </source>
</reference>
<accession>A0ABW8PJ24</accession>
<evidence type="ECO:0000256" key="2">
    <source>
        <dbReference type="SAM" id="Phobius"/>
    </source>
</evidence>
<keyword evidence="2" id="KW-1133">Transmembrane helix</keyword>
<dbReference type="RefSeq" id="WP_088466810.1">
    <property type="nucleotide sequence ID" value="NZ_JAZHOJ010000031.1"/>
</dbReference>
<name>A0ABW8PJ24_9FLAO</name>
<feature type="region of interest" description="Disordered" evidence="1">
    <location>
        <begin position="530"/>
        <end position="553"/>
    </location>
</feature>
<proteinExistence type="predicted"/>
<evidence type="ECO:0000313" key="4">
    <source>
        <dbReference type="Proteomes" id="UP001621713"/>
    </source>
</evidence>
<sequence>MNAYEFIIKMRDMASSSLQRMASSVGVADTRANRLNDSLGKVEKSSASLSNQLDKVKGLIASVFAVGAIMSFGNKVVEARAEYEKFNAVLTNTFQSDKVGAAALNMLTDFATKTPFQLNELTGSFVKLVNRGFNPTKEELTKLGDFASSQGKGFDQLTEAMLDAQTGEFERLKEFGIKASKNGDKVTLSFKGVTKEVKNNESAIRDALMQYGEMTGVAGSMNAISQTLGGKLSNLADQWNNFLVAVGGESGGIFTGVISLLSEGLAFLITYLPYVSQWFNILWTMVEPVVLALGELVKAVFGFTDAGNAMQSFGNIMTCVLVGLDWLTTGLVTIIGWLMPFSDYIYAGVIAWTALNLAFAVSPLGWIVMGIMAIIMVIGMVMKYTDGWGKSWKHTVNGAKLIWQIYVDYAKAQFNTLVNGLMIGIDKIKIGWYKFKEAVGMGDSGQNQKMIAQINSDVEARKKSIVDGYKKMVNTAKMAKNEFSQVGITVDTEGIKKDFNALKSKFSGLGKKDNSTSAYDDYINEQKGSGLLGKGAGKTDTKDPKKSDSIVSGGSKMTHITVNIENVGTDTVINVDSSENGIDKFQEKIQEVILRVLNSINQMQSI</sequence>